<organism evidence="1">
    <name type="scientific">Anguilla anguilla</name>
    <name type="common">European freshwater eel</name>
    <name type="synonym">Muraena anguilla</name>
    <dbReference type="NCBI Taxonomy" id="7936"/>
    <lineage>
        <taxon>Eukaryota</taxon>
        <taxon>Metazoa</taxon>
        <taxon>Chordata</taxon>
        <taxon>Craniata</taxon>
        <taxon>Vertebrata</taxon>
        <taxon>Euteleostomi</taxon>
        <taxon>Actinopterygii</taxon>
        <taxon>Neopterygii</taxon>
        <taxon>Teleostei</taxon>
        <taxon>Anguilliformes</taxon>
        <taxon>Anguillidae</taxon>
        <taxon>Anguilla</taxon>
    </lineage>
</organism>
<name>A0A0E9Q4K7_ANGAN</name>
<reference evidence="1" key="1">
    <citation type="submission" date="2014-11" db="EMBL/GenBank/DDBJ databases">
        <authorList>
            <person name="Amaro Gonzalez C."/>
        </authorList>
    </citation>
    <scope>NUCLEOTIDE SEQUENCE</scope>
</reference>
<proteinExistence type="predicted"/>
<accession>A0A0E9Q4K7</accession>
<reference evidence="1" key="2">
    <citation type="journal article" date="2015" name="Fish Shellfish Immunol.">
        <title>Early steps in the European eel (Anguilla anguilla)-Vibrio vulnificus interaction in the gills: Role of the RtxA13 toxin.</title>
        <authorList>
            <person name="Callol A."/>
            <person name="Pajuelo D."/>
            <person name="Ebbesson L."/>
            <person name="Teles M."/>
            <person name="MacKenzie S."/>
            <person name="Amaro C."/>
        </authorList>
    </citation>
    <scope>NUCLEOTIDE SEQUENCE</scope>
</reference>
<evidence type="ECO:0000313" key="1">
    <source>
        <dbReference type="EMBL" id="JAH11043.1"/>
    </source>
</evidence>
<protein>
    <submittedName>
        <fullName evidence="1">Uncharacterized protein</fullName>
    </submittedName>
</protein>
<dbReference type="AlphaFoldDB" id="A0A0E9Q4K7"/>
<sequence>MLTWESNVDSLPHFRCVNKQLTCGKSAYSQPFFLRCRNYSTSYT</sequence>
<dbReference type="EMBL" id="GBXM01097534">
    <property type="protein sequence ID" value="JAH11043.1"/>
    <property type="molecule type" value="Transcribed_RNA"/>
</dbReference>